<evidence type="ECO:0000313" key="4">
    <source>
        <dbReference type="Proteomes" id="UP000825381"/>
    </source>
</evidence>
<name>A0ABX8V6C9_9FLAO</name>
<dbReference type="RefSeq" id="WP_220640744.1">
    <property type="nucleotide sequence ID" value="NZ_CP080429.1"/>
</dbReference>
<keyword evidence="4" id="KW-1185">Reference proteome</keyword>
<evidence type="ECO:0000313" key="3">
    <source>
        <dbReference type="EMBL" id="QYJ68403.1"/>
    </source>
</evidence>
<organism evidence="3 4">
    <name type="scientific">Flavobacterium litorale</name>
    <dbReference type="NCBI Taxonomy" id="2856519"/>
    <lineage>
        <taxon>Bacteria</taxon>
        <taxon>Pseudomonadati</taxon>
        <taxon>Bacteroidota</taxon>
        <taxon>Flavobacteriia</taxon>
        <taxon>Flavobacteriales</taxon>
        <taxon>Flavobacteriaceae</taxon>
        <taxon>Flavobacterium</taxon>
    </lineage>
</organism>
<keyword evidence="1" id="KW-0175">Coiled coil</keyword>
<feature type="coiled-coil region" evidence="1">
    <location>
        <begin position="104"/>
        <end position="131"/>
    </location>
</feature>
<proteinExistence type="predicted"/>
<dbReference type="EMBL" id="CP080429">
    <property type="protein sequence ID" value="QYJ68403.1"/>
    <property type="molecule type" value="Genomic_DNA"/>
</dbReference>
<evidence type="ECO:0000256" key="2">
    <source>
        <dbReference type="SAM" id="Phobius"/>
    </source>
</evidence>
<evidence type="ECO:0000256" key="1">
    <source>
        <dbReference type="SAM" id="Coils"/>
    </source>
</evidence>
<dbReference type="Proteomes" id="UP000825381">
    <property type="component" value="Chromosome"/>
</dbReference>
<feature type="transmembrane region" description="Helical" evidence="2">
    <location>
        <begin position="6"/>
        <end position="23"/>
    </location>
</feature>
<reference evidence="3 4" key="1">
    <citation type="submission" date="2021-07" db="EMBL/GenBank/DDBJ databases">
        <title>Flavobacterium WSW3-B6 sp.nov, isolated from seaweed.</title>
        <authorList>
            <person name="Muhammad N."/>
            <person name="Ho H."/>
            <person name="Lee Y.-J."/>
            <person name="Nguyen T."/>
            <person name="Ho J."/>
            <person name="Kim S.-G."/>
        </authorList>
    </citation>
    <scope>NUCLEOTIDE SEQUENCE [LARGE SCALE GENOMIC DNA]</scope>
    <source>
        <strain evidence="3 4">WSW3-B6</strain>
    </source>
</reference>
<protein>
    <submittedName>
        <fullName evidence="3">Uncharacterized protein</fullName>
    </submittedName>
</protein>
<keyword evidence="2" id="KW-0812">Transmembrane</keyword>
<keyword evidence="2" id="KW-0472">Membrane</keyword>
<sequence>MNLIPELTIAALLLVGLIVYFFTAPRYRKKKLRLLSKYRRARSKSLSYQDKLKTYILKHDAQNEMITPEMTYGQLLKELQKHHSAYLSEKRYKRLRRNPILMGIAKNEKVIEEQEKRLKQTEEKIVVLKQKSAV</sequence>
<gene>
    <name evidence="3" type="ORF">K1I41_00515</name>
</gene>
<keyword evidence="2" id="KW-1133">Transmembrane helix</keyword>
<accession>A0ABX8V6C9</accession>